<gene>
    <name evidence="2" type="ORF">EDM56_30215</name>
</gene>
<evidence type="ECO:0000256" key="1">
    <source>
        <dbReference type="SAM" id="Phobius"/>
    </source>
</evidence>
<keyword evidence="1" id="KW-1133">Transmembrane helix</keyword>
<evidence type="ECO:0008006" key="4">
    <source>
        <dbReference type="Google" id="ProtNLM"/>
    </source>
</evidence>
<protein>
    <recommendedName>
        <fullName evidence="4">KinB signaling pathway activation protein</fullName>
    </recommendedName>
</protein>
<organism evidence="2 3">
    <name type="scientific">Brevibacillus fluminis</name>
    <dbReference type="NCBI Taxonomy" id="511487"/>
    <lineage>
        <taxon>Bacteria</taxon>
        <taxon>Bacillati</taxon>
        <taxon>Bacillota</taxon>
        <taxon>Bacilli</taxon>
        <taxon>Bacillales</taxon>
        <taxon>Paenibacillaceae</taxon>
        <taxon>Brevibacillus</taxon>
    </lineage>
</organism>
<proteinExistence type="predicted"/>
<keyword evidence="1" id="KW-0812">Transmembrane</keyword>
<dbReference type="SMART" id="SM01251">
    <property type="entry name" value="KbaA"/>
    <property type="match status" value="1"/>
</dbReference>
<keyword evidence="1" id="KW-0472">Membrane</keyword>
<comment type="caution">
    <text evidence="2">The sequence shown here is derived from an EMBL/GenBank/DDBJ whole genome shotgun (WGS) entry which is preliminary data.</text>
</comment>
<dbReference type="EMBL" id="RHHQ01000030">
    <property type="protein sequence ID" value="RNB79018.1"/>
    <property type="molecule type" value="Genomic_DNA"/>
</dbReference>
<feature type="transmembrane region" description="Helical" evidence="1">
    <location>
        <begin position="165"/>
        <end position="184"/>
    </location>
</feature>
<dbReference type="OrthoDB" id="2374256at2"/>
<accession>A0A3M8CTR0</accession>
<name>A0A3M8CTR0_9BACL</name>
<dbReference type="AlphaFoldDB" id="A0A3M8CTR0"/>
<dbReference type="InterPro" id="IPR024164">
    <property type="entry name" value="KinB-signalling_activ"/>
</dbReference>
<feature type="transmembrane region" description="Helical" evidence="1">
    <location>
        <begin position="7"/>
        <end position="29"/>
    </location>
</feature>
<dbReference type="Proteomes" id="UP000271031">
    <property type="component" value="Unassembled WGS sequence"/>
</dbReference>
<dbReference type="Pfam" id="PF14089">
    <property type="entry name" value="KbaA"/>
    <property type="match status" value="1"/>
</dbReference>
<dbReference type="RefSeq" id="WP_122921643.1">
    <property type="nucleotide sequence ID" value="NZ_RHHQ01000030.1"/>
</dbReference>
<dbReference type="PIRSF" id="PIRSF029886">
    <property type="entry name" value="KBAA"/>
    <property type="match status" value="1"/>
</dbReference>
<reference evidence="2 3" key="1">
    <citation type="submission" date="2018-10" db="EMBL/GenBank/DDBJ databases">
        <title>Phylogenomics of Brevibacillus.</title>
        <authorList>
            <person name="Dunlap C."/>
        </authorList>
    </citation>
    <scope>NUCLEOTIDE SEQUENCE [LARGE SCALE GENOMIC DNA]</scope>
    <source>
        <strain evidence="2 3">JCM 15716</strain>
    </source>
</reference>
<evidence type="ECO:0000313" key="2">
    <source>
        <dbReference type="EMBL" id="RNB79018.1"/>
    </source>
</evidence>
<evidence type="ECO:0000313" key="3">
    <source>
        <dbReference type="Proteomes" id="UP000271031"/>
    </source>
</evidence>
<feature type="transmembrane region" description="Helical" evidence="1">
    <location>
        <begin position="109"/>
        <end position="132"/>
    </location>
</feature>
<dbReference type="GO" id="GO:0045881">
    <property type="term" value="P:positive regulation of sporulation resulting in formation of a cellular spore"/>
    <property type="evidence" value="ECO:0007669"/>
    <property type="project" value="InterPro"/>
</dbReference>
<keyword evidence="3" id="KW-1185">Reference proteome</keyword>
<feature type="transmembrane region" description="Helical" evidence="1">
    <location>
        <begin position="41"/>
        <end position="66"/>
    </location>
</feature>
<feature type="transmembrane region" description="Helical" evidence="1">
    <location>
        <begin position="139"/>
        <end position="159"/>
    </location>
</feature>
<sequence>MSVRKFGWMFWTTLLLGGIGGLLSGVLLGREELFGGSLSNFFMGSFMSLLIGLTVSIVAQMGLFAYMTFNYMALSIFKNASLWKNVQIFLILFTFFDMVYLRIDGARGSVMLYMIEPLLLLLIALVTAYAKVKLTNPKAWVPTIFFIFVVTAIEWIPGLTKDDNFGSMLMMIMPLLFCNVWQVLQLHRITAKKES</sequence>